<feature type="signal peptide" evidence="1">
    <location>
        <begin position="1"/>
        <end position="31"/>
    </location>
</feature>
<dbReference type="Gene3D" id="1.20.5.340">
    <property type="match status" value="1"/>
</dbReference>
<dbReference type="InterPro" id="IPR023908">
    <property type="entry name" value="xxxLxxG_rpt"/>
</dbReference>
<evidence type="ECO:0000256" key="1">
    <source>
        <dbReference type="SAM" id="SignalP"/>
    </source>
</evidence>
<evidence type="ECO:0008006" key="4">
    <source>
        <dbReference type="Google" id="ProtNLM"/>
    </source>
</evidence>
<name>A0A9Q9CIR5_9FIRM</name>
<organism evidence="2 3">
    <name type="scientific">Turicibacter bilis</name>
    <dbReference type="NCBI Taxonomy" id="2735723"/>
    <lineage>
        <taxon>Bacteria</taxon>
        <taxon>Bacillati</taxon>
        <taxon>Bacillota</taxon>
        <taxon>Erysipelotrichia</taxon>
        <taxon>Erysipelotrichales</taxon>
        <taxon>Turicibacteraceae</taxon>
        <taxon>Turicibacter</taxon>
    </lineage>
</organism>
<gene>
    <name evidence="2" type="ORF">J0J70_08755</name>
</gene>
<dbReference type="EMBL" id="CP071250">
    <property type="protein sequence ID" value="UUF07711.1"/>
    <property type="molecule type" value="Genomic_DNA"/>
</dbReference>
<accession>A0A9Q9CIR5</accession>
<dbReference type="AlphaFoldDB" id="A0A9Q9CIR5"/>
<dbReference type="Gene3D" id="1.10.287.950">
    <property type="entry name" value="Methyl-accepting chemotaxis protein"/>
    <property type="match status" value="2"/>
</dbReference>
<evidence type="ECO:0000313" key="2">
    <source>
        <dbReference type="EMBL" id="UUF07711.1"/>
    </source>
</evidence>
<evidence type="ECO:0000313" key="3">
    <source>
        <dbReference type="Proteomes" id="UP001058072"/>
    </source>
</evidence>
<proteinExistence type="predicted"/>
<feature type="chain" id="PRO_5040460106" description="X-X-X-Leu-X-X-Gly heptad repeat-containing protein" evidence="1">
    <location>
        <begin position="32"/>
        <end position="719"/>
    </location>
</feature>
<sequence length="719" mass="77035">MKSVKGNESKVIATTLAVLMSISMLPVMAHAVSENTPKEEVVYINLNNDGSVEEINVVNIFELNENSEIVDYGKYKSIRNMTTTDEIKNLDDTIIIDAQAGKLYYEGKLDSRVIPWDISIQYYMDDKEYTADEIAGQSGSLKIKISVSKNELGQSDFFDTYALQASLTLDTKNCANIVANEATIANVGSNKQLTYILLPGQEADITITADVTDFEMGGISINGIPLNLNIEMDDEKLIERVTELLDAIEQLDDGANELKSGVADLQEGVKNDLQAGVNDLQNGVQNLYAGTKSLKDGGSSLQSGVANLQIGAEALNEGLQSLNDGIVQIQTALQSLNGQSSTLTEGSSKIKSALSQIQGALNSVSVTTDDFKALIQASSELKSGIESLVSNVSFLYQNVSYESYKSVMLQNGLDIEALKQSNDSAINALQATIVSLSEQIATLQAAGVDTTQLQSQVAQLDNIISLFGANNASISGTESYLSTIHENLSALLEAVTALQTNYTIVDAKIDELVNMLGGLAYKLTELSTAINTLVTEYEKLDSGINAYTEGVSEILAGYSQVSDGATKLVTGSGTLKNGTETLYSGTSDLLSGIVEVYNGTGTLTDGTGTLDEGVAKLLTGIVDLYDGTGELKDGTTTMREETSGMDTEISDKIDELLESITGGDRDIVSFVSEKNTNVNAVQFVIQSQAIEVSEVEENYSQPVEELNFWGKLLKLFGIE</sequence>
<dbReference type="Proteomes" id="UP001058072">
    <property type="component" value="Chromosome"/>
</dbReference>
<reference evidence="2" key="1">
    <citation type="submission" date="2021-03" db="EMBL/GenBank/DDBJ databases">
        <title>Comparative Genomics and Metabolomics in the genus Turicibacter.</title>
        <authorList>
            <person name="Maki J."/>
            <person name="Looft T."/>
        </authorList>
    </citation>
    <scope>NUCLEOTIDE SEQUENCE</scope>
    <source>
        <strain evidence="2">ISU324</strain>
    </source>
</reference>
<dbReference type="RefSeq" id="WP_212724215.1">
    <property type="nucleotide sequence ID" value="NZ_CP071250.1"/>
</dbReference>
<keyword evidence="1" id="KW-0732">Signal</keyword>
<protein>
    <recommendedName>
        <fullName evidence="4">X-X-X-Leu-X-X-Gly heptad repeat-containing protein</fullName>
    </recommendedName>
</protein>
<dbReference type="NCBIfam" id="TIGR03057">
    <property type="entry name" value="xxxLxxG_by_4"/>
    <property type="match status" value="1"/>
</dbReference>